<dbReference type="EMBL" id="CACRXK020007303">
    <property type="protein sequence ID" value="CAB4011886.1"/>
    <property type="molecule type" value="Genomic_DNA"/>
</dbReference>
<sequence length="113" mass="13217">MKVRLAAQVMSNTVAMALHRRYPQGDAGETAKFCEMVNKFFDCRNTRSTTEHIRKRNEFLAEYTSLDDSRFDWLQNVSLHSFRTGTRESKNDRVHLQVMKEERCSSCIKHTKG</sequence>
<dbReference type="InterPro" id="IPR048366">
    <property type="entry name" value="TNP-like_GBD"/>
</dbReference>
<evidence type="ECO:0000259" key="1">
    <source>
        <dbReference type="Pfam" id="PF21788"/>
    </source>
</evidence>
<evidence type="ECO:0000313" key="2">
    <source>
        <dbReference type="EMBL" id="CAB4011886.1"/>
    </source>
</evidence>
<feature type="domain" description="Transposable element P transposase-like GTP-binding insertion" evidence="1">
    <location>
        <begin position="1"/>
        <end position="52"/>
    </location>
</feature>
<reference evidence="2" key="1">
    <citation type="submission" date="2020-04" db="EMBL/GenBank/DDBJ databases">
        <authorList>
            <person name="Alioto T."/>
            <person name="Alioto T."/>
            <person name="Gomez Garrido J."/>
        </authorList>
    </citation>
    <scope>NUCLEOTIDE SEQUENCE</scope>
    <source>
        <strain evidence="2">A484AB</strain>
    </source>
</reference>
<dbReference type="Pfam" id="PF21788">
    <property type="entry name" value="TNP-like_GBD"/>
    <property type="match status" value="1"/>
</dbReference>
<name>A0A6S7I2E8_PARCT</name>
<evidence type="ECO:0000313" key="3">
    <source>
        <dbReference type="Proteomes" id="UP001152795"/>
    </source>
</evidence>
<dbReference type="OrthoDB" id="10063305at2759"/>
<organism evidence="2 3">
    <name type="scientific">Paramuricea clavata</name>
    <name type="common">Red gorgonian</name>
    <name type="synonym">Violescent sea-whip</name>
    <dbReference type="NCBI Taxonomy" id="317549"/>
    <lineage>
        <taxon>Eukaryota</taxon>
        <taxon>Metazoa</taxon>
        <taxon>Cnidaria</taxon>
        <taxon>Anthozoa</taxon>
        <taxon>Octocorallia</taxon>
        <taxon>Malacalcyonacea</taxon>
        <taxon>Plexauridae</taxon>
        <taxon>Paramuricea</taxon>
    </lineage>
</organism>
<protein>
    <recommendedName>
        <fullName evidence="1">Transposable element P transposase-like GTP-binding insertion domain-containing protein</fullName>
    </recommendedName>
</protein>
<gene>
    <name evidence="2" type="ORF">PACLA_8A061587</name>
</gene>
<dbReference type="Proteomes" id="UP001152795">
    <property type="component" value="Unassembled WGS sequence"/>
</dbReference>
<keyword evidence="3" id="KW-1185">Reference proteome</keyword>
<proteinExistence type="predicted"/>
<comment type="caution">
    <text evidence="2">The sequence shown here is derived from an EMBL/GenBank/DDBJ whole genome shotgun (WGS) entry which is preliminary data.</text>
</comment>
<accession>A0A6S7I2E8</accession>
<dbReference type="AlphaFoldDB" id="A0A6S7I2E8"/>